<evidence type="ECO:0000313" key="1">
    <source>
        <dbReference type="EMBL" id="QHT74816.1"/>
    </source>
</evidence>
<sequence length="210" mass="24612">MVSNMSIKNCKIPIELDFWDRLPLSSQIEPKKEDGFKILNPSARLSKYATDFYPIDSGNQWGSKDPRLFSSSRNAQVLTFDRPPVDGSIPLEKISTDKSLNGYGKNYRTYSDINAGHITYYIDKSIKDPLFEPIFSIKALSTRELYRDPMGSLKTQYERHVINKSDPINNSKYFCKGEFSWMEDTQEHREDMFSKQMRKNNQQRWEPRWA</sequence>
<protein>
    <submittedName>
        <fullName evidence="1">Uncharacterized protein</fullName>
    </submittedName>
</protein>
<reference evidence="1" key="1">
    <citation type="journal article" date="2020" name="Nature">
        <title>Giant virus diversity and host interactions through global metagenomics.</title>
        <authorList>
            <person name="Schulz F."/>
            <person name="Roux S."/>
            <person name="Paez-Espino D."/>
            <person name="Jungbluth S."/>
            <person name="Walsh D.A."/>
            <person name="Denef V.J."/>
            <person name="McMahon K.D."/>
            <person name="Konstantinidis K.T."/>
            <person name="Eloe-Fadrosh E.A."/>
            <person name="Kyrpides N.C."/>
            <person name="Woyke T."/>
        </authorList>
    </citation>
    <scope>NUCLEOTIDE SEQUENCE</scope>
    <source>
        <strain evidence="1">GVMAG-M-3300023179-62</strain>
    </source>
</reference>
<organism evidence="1">
    <name type="scientific">viral metagenome</name>
    <dbReference type="NCBI Taxonomy" id="1070528"/>
    <lineage>
        <taxon>unclassified sequences</taxon>
        <taxon>metagenomes</taxon>
        <taxon>organismal metagenomes</taxon>
    </lineage>
</organism>
<accession>A0A6C0H3J6</accession>
<name>A0A6C0H3J6_9ZZZZ</name>
<proteinExistence type="predicted"/>
<dbReference type="EMBL" id="MN739858">
    <property type="protein sequence ID" value="QHT74816.1"/>
    <property type="molecule type" value="Genomic_DNA"/>
</dbReference>
<dbReference type="AlphaFoldDB" id="A0A6C0H3J6"/>